<evidence type="ECO:0000313" key="4">
    <source>
        <dbReference type="EMBL" id="NEN22900.1"/>
    </source>
</evidence>
<protein>
    <submittedName>
        <fullName evidence="4">Outer membrane beta-barrel protein</fullName>
    </submittedName>
</protein>
<keyword evidence="1 2" id="KW-0732">Signal</keyword>
<dbReference type="SUPFAM" id="SSF56925">
    <property type="entry name" value="OMPA-like"/>
    <property type="match status" value="1"/>
</dbReference>
<sequence length="198" mass="21201">MKKLILGVATVVALMFTVTANAQLNYGNAGLEIAIPMGDFADAANFGIGGSGLYEVGITDNIAALANVGVLFYATEFDEYSFMQIPIQVGARYYITEQRESLFFGVLAGVHMSIASFDDTEVAGVTIEGDSDSQVNFSFAPEVGYFINENISISLKYQIVTAKDEDVDFVNPITGETSTTTVEGVAASYLGLRLAYSF</sequence>
<feature type="signal peptide" evidence="2">
    <location>
        <begin position="1"/>
        <end position="22"/>
    </location>
</feature>
<dbReference type="Gene3D" id="2.40.160.20">
    <property type="match status" value="1"/>
</dbReference>
<evidence type="ECO:0000256" key="1">
    <source>
        <dbReference type="ARBA" id="ARBA00022729"/>
    </source>
</evidence>
<accession>A0A7K3WMM0</accession>
<dbReference type="EMBL" id="JAAGVY010000006">
    <property type="protein sequence ID" value="NEN22900.1"/>
    <property type="molecule type" value="Genomic_DNA"/>
</dbReference>
<feature type="domain" description="Outer membrane protein beta-barrel" evidence="3">
    <location>
        <begin position="11"/>
        <end position="173"/>
    </location>
</feature>
<comment type="caution">
    <text evidence="4">The sequence shown here is derived from an EMBL/GenBank/DDBJ whole genome shotgun (WGS) entry which is preliminary data.</text>
</comment>
<reference evidence="4 5" key="1">
    <citation type="submission" date="2020-02" db="EMBL/GenBank/DDBJ databases">
        <title>Out from the shadows clarifying the taxonomy of the family Cryomorphaceae and related taxa by utilizing the GTDB taxonomic framework.</title>
        <authorList>
            <person name="Bowman J.P."/>
        </authorList>
    </citation>
    <scope>NUCLEOTIDE SEQUENCE [LARGE SCALE GENOMIC DNA]</scope>
    <source>
        <strain evidence="4 5">QSSC 1-22</strain>
    </source>
</reference>
<feature type="chain" id="PRO_5029889444" evidence="2">
    <location>
        <begin position="23"/>
        <end position="198"/>
    </location>
</feature>
<dbReference type="Proteomes" id="UP000486602">
    <property type="component" value="Unassembled WGS sequence"/>
</dbReference>
<dbReference type="InterPro" id="IPR027385">
    <property type="entry name" value="Beta-barrel_OMP"/>
</dbReference>
<organism evidence="4 5">
    <name type="scientific">Cryomorpha ignava</name>
    <dbReference type="NCBI Taxonomy" id="101383"/>
    <lineage>
        <taxon>Bacteria</taxon>
        <taxon>Pseudomonadati</taxon>
        <taxon>Bacteroidota</taxon>
        <taxon>Flavobacteriia</taxon>
        <taxon>Flavobacteriales</taxon>
        <taxon>Cryomorphaceae</taxon>
        <taxon>Cryomorpha</taxon>
    </lineage>
</organism>
<dbReference type="InterPro" id="IPR011250">
    <property type="entry name" value="OMP/PagP_B-barrel"/>
</dbReference>
<gene>
    <name evidence="4" type="ORF">G3O08_05235</name>
</gene>
<evidence type="ECO:0000256" key="2">
    <source>
        <dbReference type="SAM" id="SignalP"/>
    </source>
</evidence>
<proteinExistence type="predicted"/>
<name>A0A7K3WMM0_9FLAO</name>
<evidence type="ECO:0000313" key="5">
    <source>
        <dbReference type="Proteomes" id="UP000486602"/>
    </source>
</evidence>
<keyword evidence="5" id="KW-1185">Reference proteome</keyword>
<dbReference type="RefSeq" id="WP_163283625.1">
    <property type="nucleotide sequence ID" value="NZ_JAAGVY010000006.1"/>
</dbReference>
<dbReference type="AlphaFoldDB" id="A0A7K3WMM0"/>
<dbReference type="Pfam" id="PF13505">
    <property type="entry name" value="OMP_b-brl"/>
    <property type="match status" value="1"/>
</dbReference>
<evidence type="ECO:0000259" key="3">
    <source>
        <dbReference type="Pfam" id="PF13505"/>
    </source>
</evidence>